<dbReference type="AlphaFoldDB" id="A0A2K8NYL6"/>
<feature type="transmembrane region" description="Helical" evidence="1">
    <location>
        <begin position="66"/>
        <end position="85"/>
    </location>
</feature>
<feature type="transmembrane region" description="Helical" evidence="1">
    <location>
        <begin position="6"/>
        <end position="24"/>
    </location>
</feature>
<name>A0A2K8NYL6_9MOLU</name>
<dbReference type="RefSeq" id="WP_024863430.1">
    <property type="nucleotide sequence ID" value="NZ_CP024965.1"/>
</dbReference>
<accession>A0A2K8NYL6</accession>
<feature type="transmembrane region" description="Helical" evidence="1">
    <location>
        <begin position="222"/>
        <end position="244"/>
    </location>
</feature>
<dbReference type="Proteomes" id="UP000232230">
    <property type="component" value="Chromosome"/>
</dbReference>
<evidence type="ECO:0000313" key="2">
    <source>
        <dbReference type="EMBL" id="ATZ18910.1"/>
    </source>
</evidence>
<evidence type="ECO:0000256" key="1">
    <source>
        <dbReference type="SAM" id="Phobius"/>
    </source>
</evidence>
<reference evidence="2 3" key="1">
    <citation type="submission" date="2017-11" db="EMBL/GenBank/DDBJ databases">
        <title>Genome sequence of Entomoplasma somnilux PYAN-1 (ATCC 49194).</title>
        <authorList>
            <person name="Lo W.-S."/>
            <person name="Gasparich G.E."/>
            <person name="Kuo C.-H."/>
        </authorList>
    </citation>
    <scope>NUCLEOTIDE SEQUENCE [LARGE SCALE GENOMIC DNA]</scope>
    <source>
        <strain evidence="2 3">PYAN-1</strain>
    </source>
</reference>
<sequence length="289" mass="34077">MNHIPEYIFAISTSVLLIGSLFVFHRFWAKTTKTIWVRLVIFAWILASQIWFYVHEQIFNSSIPETFMYWELCNIVTWSTLFLMIMPSKFQVDIFMPLAIIGPLLTIVVPTEESTAFGFNTFRYYNYYFGHLGALFGYLYIYLFDYTGARLNWQSMRRTTIFSFGLLTFVMVWNMAYLPETSNPLKPLPEEADLASYWGPNYIYRDIIYNLGLGNLSLITQYLLMIFIFGPMVLIWGWTAMFFARPIYANHGTEKLKFNIKEDILSIKTTFTKDNFKMIAEIIKQKIRP</sequence>
<protein>
    <submittedName>
        <fullName evidence="2">Uncharacterized protein</fullName>
    </submittedName>
</protein>
<dbReference type="EMBL" id="CP024965">
    <property type="protein sequence ID" value="ATZ18910.1"/>
    <property type="molecule type" value="Genomic_DNA"/>
</dbReference>
<keyword evidence="1" id="KW-0472">Membrane</keyword>
<gene>
    <name evidence="2" type="ORF">ESOMN_v1c05280</name>
</gene>
<keyword evidence="3" id="KW-1185">Reference proteome</keyword>
<feature type="transmembrane region" description="Helical" evidence="1">
    <location>
        <begin position="159"/>
        <end position="178"/>
    </location>
</feature>
<keyword evidence="1" id="KW-1133">Transmembrane helix</keyword>
<proteinExistence type="predicted"/>
<dbReference type="Pfam" id="PF14808">
    <property type="entry name" value="TMEM164"/>
    <property type="match status" value="1"/>
</dbReference>
<feature type="transmembrane region" description="Helical" evidence="1">
    <location>
        <begin position="36"/>
        <end position="54"/>
    </location>
</feature>
<feature type="transmembrane region" description="Helical" evidence="1">
    <location>
        <begin position="129"/>
        <end position="147"/>
    </location>
</feature>
<keyword evidence="1" id="KW-0812">Transmembrane</keyword>
<dbReference type="KEGG" id="esx:ESOMN_v1c05280"/>
<evidence type="ECO:0000313" key="3">
    <source>
        <dbReference type="Proteomes" id="UP000232230"/>
    </source>
</evidence>
<organism evidence="2 3">
    <name type="scientific">Williamsoniiplasma somnilux</name>
    <dbReference type="NCBI Taxonomy" id="215578"/>
    <lineage>
        <taxon>Bacteria</taxon>
        <taxon>Bacillati</taxon>
        <taxon>Mycoplasmatota</taxon>
        <taxon>Mollicutes</taxon>
        <taxon>Entomoplasmatales</taxon>
        <taxon>Williamsoniiplasma</taxon>
    </lineage>
</organism>